<keyword evidence="2" id="KW-1185">Reference proteome</keyword>
<accession>A0ACD0P586</accession>
<sequence length="1208" mass="131898">MLIERTPPRRISPAITTGPDPASPPSFSSNASFQNHRKIGHLPSQSQPSNLLTTPLQDHHQQPRSSSLYPPLPPSSSESSHDRRLFASNPDDRPMRPARQSLESIGFPSLEEMARPIREAREQSSASSSSIPTSKPSASTTTSFGPQAIKTNRQPPPPRHQVPSSLPRPERNRSESLYPKLTGAKARASLTAMESARLEVGDETPTAVSAAKAQRASKLSRSEEASRRGSLVGRGRQHDLVPGGYRDDQVVNLIQDDSDDEDGGQNAIVHMEIDIEGGKVMAHQTLASKARSASEGESLIQTRVENKGDPIEIGCIRDVDEVDDDVEDEGGETIFNDRDERPIGGRPAAYDISAYIRDGVDPFKKKRIREDDELPPPPPPPSHHSHFQIQNRPSEDSDRGRQRTPENHDGGDGYGSQAPTPKAFAHIPPATAPSGKNLSGKADQASSSMQPPSQVPRPNSKGSGSLNGSASATFPANGKPASVITSTQEFTPKGTPQSLASRRPNQRTGLRDLSQGAAAASGDTSTSSNIGPPSASKKYDPSARADRILSLEMADLRKKNASLSDDLKNLNQRLSSQEQARLSALEEMEGWKSECTALEGLLEESRSEREKLTSNHESELAQSDTRLKEAKWRMEDKAWRNLTDDLTGESALTSLAIELVISKNEATYQRYRGEESQEDLETLRETSKLRLLAERKRSELLCQRLKATMKEKSRLGDVVSRLEGKNSILREQISSVKKSMEKGLIESQDAVREEVEALENELGMERKENERMRKENEKLKKRDEDFKEVLSDLKKEKKELVTMIKELELELAEMKKPSSKTNSTARHPKASVGRAARRREVGRDLDQDKDDAIEVDSLDEQEEETQISIPPSSPPLKSSNLGRHAGGLGLIKQVYRGPMQGASEAGPSEADIPIPSSPSPKARSQKKPNRSADASVPSRGNTKASSKLAKSSLTSSFRRRSSVGGEGSDFEQKGTAVEQEQEEEEEEKEEEEEEEKEDIHLRDRTNTKLALRPKAAPTKARTKRKAIGREEDSESEGYQQEKKNMSKKRSNANSSSSSAAVAARKARNLAKAKSEAQLAAANELLADVGATPMISRRVKDAFEKEEKARLEAGDGNSDDEEGRGGATKKGADGAGAEVQVQRKKKRKLLGAKNDQPGLFNWGSNVEGVSSLAPELDIPMALSPIKPQNGNVAAFGGLGSAFGTRRLFG</sequence>
<organism evidence="1 2">
    <name type="scientific">Violaceomyces palustris</name>
    <dbReference type="NCBI Taxonomy" id="1673888"/>
    <lineage>
        <taxon>Eukaryota</taxon>
        <taxon>Fungi</taxon>
        <taxon>Dikarya</taxon>
        <taxon>Basidiomycota</taxon>
        <taxon>Ustilaginomycotina</taxon>
        <taxon>Ustilaginomycetes</taxon>
        <taxon>Violaceomycetales</taxon>
        <taxon>Violaceomycetaceae</taxon>
        <taxon>Violaceomyces</taxon>
    </lineage>
</organism>
<protein>
    <submittedName>
        <fullName evidence="1">Uncharacterized protein</fullName>
    </submittedName>
</protein>
<evidence type="ECO:0000313" key="2">
    <source>
        <dbReference type="Proteomes" id="UP000245626"/>
    </source>
</evidence>
<proteinExistence type="predicted"/>
<gene>
    <name evidence="1" type="ORF">IE53DRAFT_384334</name>
</gene>
<dbReference type="EMBL" id="KZ819737">
    <property type="protein sequence ID" value="PWN53190.1"/>
    <property type="molecule type" value="Genomic_DNA"/>
</dbReference>
<reference evidence="1 2" key="1">
    <citation type="journal article" date="2018" name="Mol. Biol. Evol.">
        <title>Broad Genomic Sampling Reveals a Smut Pathogenic Ancestry of the Fungal Clade Ustilaginomycotina.</title>
        <authorList>
            <person name="Kijpornyongpan T."/>
            <person name="Mondo S.J."/>
            <person name="Barry K."/>
            <person name="Sandor L."/>
            <person name="Lee J."/>
            <person name="Lipzen A."/>
            <person name="Pangilinan J."/>
            <person name="LaButti K."/>
            <person name="Hainaut M."/>
            <person name="Henrissat B."/>
            <person name="Grigoriev I.V."/>
            <person name="Spatafora J.W."/>
            <person name="Aime M.C."/>
        </authorList>
    </citation>
    <scope>NUCLEOTIDE SEQUENCE [LARGE SCALE GENOMIC DNA]</scope>
    <source>
        <strain evidence="1 2">SA 807</strain>
    </source>
</reference>
<dbReference type="Proteomes" id="UP000245626">
    <property type="component" value="Unassembled WGS sequence"/>
</dbReference>
<evidence type="ECO:0000313" key="1">
    <source>
        <dbReference type="EMBL" id="PWN53190.1"/>
    </source>
</evidence>
<name>A0ACD0P586_9BASI</name>